<reference evidence="1" key="1">
    <citation type="submission" date="2022-07" db="EMBL/GenBank/DDBJ databases">
        <title>Phylogenomic reconstructions and comparative analyses of Kickxellomycotina fungi.</title>
        <authorList>
            <person name="Reynolds N.K."/>
            <person name="Stajich J.E."/>
            <person name="Barry K."/>
            <person name="Grigoriev I.V."/>
            <person name="Crous P."/>
            <person name="Smith M.E."/>
        </authorList>
    </citation>
    <scope>NUCLEOTIDE SEQUENCE</scope>
    <source>
        <strain evidence="1">CBS 190363</strain>
    </source>
</reference>
<gene>
    <name evidence="1" type="ORF">IWW38_003400</name>
</gene>
<dbReference type="Proteomes" id="UP001139981">
    <property type="component" value="Unassembled WGS sequence"/>
</dbReference>
<evidence type="ECO:0000313" key="2">
    <source>
        <dbReference type="Proteomes" id="UP001139981"/>
    </source>
</evidence>
<evidence type="ECO:0000313" key="1">
    <source>
        <dbReference type="EMBL" id="KAJ2891973.1"/>
    </source>
</evidence>
<comment type="caution">
    <text evidence="1">The sequence shown here is derived from an EMBL/GenBank/DDBJ whole genome shotgun (WGS) entry which is preliminary data.</text>
</comment>
<dbReference type="EMBL" id="JANBVB010000844">
    <property type="protein sequence ID" value="KAJ2891973.1"/>
    <property type="molecule type" value="Genomic_DNA"/>
</dbReference>
<organism evidence="1 2">
    <name type="scientific">Coemansia aciculifera</name>
    <dbReference type="NCBI Taxonomy" id="417176"/>
    <lineage>
        <taxon>Eukaryota</taxon>
        <taxon>Fungi</taxon>
        <taxon>Fungi incertae sedis</taxon>
        <taxon>Zoopagomycota</taxon>
        <taxon>Kickxellomycotina</taxon>
        <taxon>Kickxellomycetes</taxon>
        <taxon>Kickxellales</taxon>
        <taxon>Kickxellaceae</taxon>
        <taxon>Coemansia</taxon>
    </lineage>
</organism>
<keyword evidence="2" id="KW-1185">Reference proteome</keyword>
<sequence>MRILDSKEEADMEVAKDAPAYSDYLSTVSRERFEFVKHGLDELQVPYKLDHRLVRGLDYYQHTVWEVSCVSDLLGRSQATVLAGGRYDGLTAALGGSRSLPGIGWAAGIERLALLLPDKSTPTPRPAIPILIVPDRAPELGAGNRTVDDGLYRYALTVAAMVRKQRSAFVAHAPAQNNDQQHPASHPPLGKQLASALSRTPMPPYVLIVGSDEWSQRRVIVRDSASQKQTVFDFDQIVAHLGNSYVSL</sequence>
<accession>A0ACC1M1K3</accession>
<proteinExistence type="predicted"/>
<name>A0ACC1M1K3_9FUNG</name>
<protein>
    <submittedName>
        <fullName evidence="1">Uncharacterized protein</fullName>
    </submittedName>
</protein>